<sequence length="156" mass="17714">MERQKFAESAYFEDLHLGQTFYIPSRTQTDALFAAFQLVSADNHPIHYDIEYCKKRGYDGLLAHGFQTLVQTAPGASDLPHLLGDSIIAFIEQSSRFLKPVLSGDTLYPELQITELTPRRTTGVVTIRSTVHNQRDELCMEGEMKLLVRRKQPVES</sequence>
<dbReference type="PATRIC" id="fig|1429438.4.peg.5585"/>
<feature type="domain" description="MaoC-like" evidence="1">
    <location>
        <begin position="18"/>
        <end position="131"/>
    </location>
</feature>
<keyword evidence="3" id="KW-1185">Reference proteome</keyword>
<dbReference type="Proteomes" id="UP000019141">
    <property type="component" value="Unassembled WGS sequence"/>
</dbReference>
<gene>
    <name evidence="2" type="ORF">ETSY1_29325</name>
</gene>
<protein>
    <submittedName>
        <fullName evidence="2">MaoC family dehydratase</fullName>
    </submittedName>
</protein>
<dbReference type="Pfam" id="PF01575">
    <property type="entry name" value="MaoC_dehydratas"/>
    <property type="match status" value="1"/>
</dbReference>
<dbReference type="Gene3D" id="3.10.129.10">
    <property type="entry name" value="Hotdog Thioesterase"/>
    <property type="match status" value="1"/>
</dbReference>
<evidence type="ECO:0000259" key="1">
    <source>
        <dbReference type="Pfam" id="PF01575"/>
    </source>
</evidence>
<dbReference type="InterPro" id="IPR052342">
    <property type="entry name" value="MCH/BMMD"/>
</dbReference>
<organism evidence="2 3">
    <name type="scientific">Entotheonella factor</name>
    <dbReference type="NCBI Taxonomy" id="1429438"/>
    <lineage>
        <taxon>Bacteria</taxon>
        <taxon>Pseudomonadati</taxon>
        <taxon>Nitrospinota/Tectimicrobiota group</taxon>
        <taxon>Candidatus Tectimicrobiota</taxon>
        <taxon>Candidatus Entotheonellia</taxon>
        <taxon>Candidatus Entotheonellales</taxon>
        <taxon>Candidatus Entotheonellaceae</taxon>
        <taxon>Candidatus Entotheonella</taxon>
    </lineage>
</organism>
<dbReference type="InterPro" id="IPR002539">
    <property type="entry name" value="MaoC-like_dom"/>
</dbReference>
<dbReference type="AlphaFoldDB" id="W4LCU7"/>
<dbReference type="CDD" id="cd03441">
    <property type="entry name" value="R_hydratase_like"/>
    <property type="match status" value="1"/>
</dbReference>
<dbReference type="SUPFAM" id="SSF54637">
    <property type="entry name" value="Thioesterase/thiol ester dehydrase-isomerase"/>
    <property type="match status" value="1"/>
</dbReference>
<dbReference type="EMBL" id="AZHW01000874">
    <property type="protein sequence ID" value="ETW95759.1"/>
    <property type="molecule type" value="Genomic_DNA"/>
</dbReference>
<comment type="caution">
    <text evidence="2">The sequence shown here is derived from an EMBL/GenBank/DDBJ whole genome shotgun (WGS) entry which is preliminary data.</text>
</comment>
<proteinExistence type="predicted"/>
<dbReference type="HOGENOM" id="CLU_094876_0_0_7"/>
<evidence type="ECO:0000313" key="3">
    <source>
        <dbReference type="Proteomes" id="UP000019141"/>
    </source>
</evidence>
<evidence type="ECO:0000313" key="2">
    <source>
        <dbReference type="EMBL" id="ETW95759.1"/>
    </source>
</evidence>
<dbReference type="InterPro" id="IPR029069">
    <property type="entry name" value="HotDog_dom_sf"/>
</dbReference>
<dbReference type="PANTHER" id="PTHR43664:SF1">
    <property type="entry name" value="BETA-METHYLMALYL-COA DEHYDRATASE"/>
    <property type="match status" value="1"/>
</dbReference>
<dbReference type="PANTHER" id="PTHR43664">
    <property type="entry name" value="MONOAMINE OXIDASE-RELATED"/>
    <property type="match status" value="1"/>
</dbReference>
<reference evidence="2 3" key="1">
    <citation type="journal article" date="2014" name="Nature">
        <title>An environmental bacterial taxon with a large and distinct metabolic repertoire.</title>
        <authorList>
            <person name="Wilson M.C."/>
            <person name="Mori T."/>
            <person name="Ruckert C."/>
            <person name="Uria A.R."/>
            <person name="Helf M.J."/>
            <person name="Takada K."/>
            <person name="Gernert C."/>
            <person name="Steffens U.A."/>
            <person name="Heycke N."/>
            <person name="Schmitt S."/>
            <person name="Rinke C."/>
            <person name="Helfrich E.J."/>
            <person name="Brachmann A.O."/>
            <person name="Gurgui C."/>
            <person name="Wakimoto T."/>
            <person name="Kracht M."/>
            <person name="Crusemann M."/>
            <person name="Hentschel U."/>
            <person name="Abe I."/>
            <person name="Matsunaga S."/>
            <person name="Kalinowski J."/>
            <person name="Takeyama H."/>
            <person name="Piel J."/>
        </authorList>
    </citation>
    <scope>NUCLEOTIDE SEQUENCE [LARGE SCALE GENOMIC DNA]</scope>
    <source>
        <strain evidence="3">TSY1</strain>
    </source>
</reference>
<accession>W4LCU7</accession>
<name>W4LCU7_ENTF1</name>